<dbReference type="Pfam" id="PF02798">
    <property type="entry name" value="GST_N"/>
    <property type="match status" value="1"/>
</dbReference>
<reference evidence="7" key="1">
    <citation type="journal article" date="2009" name="Plant Mol. Biol.">
        <title>Insights into corn genes derived from large-scale cDNA sequencing.</title>
        <authorList>
            <person name="Alexandrov N.N."/>
            <person name="Brover V.V."/>
            <person name="Freidin S."/>
            <person name="Troukhan M.E."/>
            <person name="Tatarinova T.V."/>
            <person name="Zhang H."/>
            <person name="Swaller T.J."/>
            <person name="Lu Y.P."/>
            <person name="Bouck J."/>
            <person name="Flavell R.B."/>
            <person name="Feldmann K.A."/>
        </authorList>
    </citation>
    <scope>NUCLEOTIDE SEQUENCE</scope>
</reference>
<dbReference type="FunFam" id="1.20.1050.10:FF:000023">
    <property type="entry name" value="Probable glutathione S-transferase GSTU6"/>
    <property type="match status" value="1"/>
</dbReference>
<dbReference type="SUPFAM" id="SSF52833">
    <property type="entry name" value="Thioredoxin-like"/>
    <property type="match status" value="1"/>
</dbReference>
<name>A0A317Y824_MAIZE</name>
<accession>A0A317Y824</accession>
<reference evidence="8" key="2">
    <citation type="journal article" date="2018" name="Nat. Genet.">
        <title>Extensive intraspecific gene order and gene structural variations between Mo17 and other maize genomes.</title>
        <authorList>
            <person name="Sun S."/>
            <person name="Zhou Y."/>
            <person name="Chen J."/>
            <person name="Shi J."/>
            <person name="Zhao H."/>
            <person name="Zhao H."/>
            <person name="Song W."/>
            <person name="Zhang M."/>
            <person name="Cui Y."/>
            <person name="Dong X."/>
            <person name="Liu H."/>
            <person name="Ma X."/>
            <person name="Jiao Y."/>
            <person name="Wang B."/>
            <person name="Wei X."/>
            <person name="Stein J.C."/>
            <person name="Glaubitz J.C."/>
            <person name="Lu F."/>
            <person name="Yu G."/>
            <person name="Liang C."/>
            <person name="Fengler K."/>
            <person name="Li B."/>
            <person name="Rafalski A."/>
            <person name="Schnable P.S."/>
            <person name="Ware D.H."/>
            <person name="Buckler E.S."/>
            <person name="Lai J."/>
        </authorList>
    </citation>
    <scope>NUCLEOTIDE SEQUENCE [LARGE SCALE GENOMIC DNA]</scope>
    <source>
        <tissue evidence="8">Seedling</tissue>
    </source>
</reference>
<dbReference type="CDD" id="cd03185">
    <property type="entry name" value="GST_C_Tau"/>
    <property type="match status" value="1"/>
</dbReference>
<dbReference type="Gene3D" id="3.40.30.10">
    <property type="entry name" value="Glutaredoxin"/>
    <property type="match status" value="1"/>
</dbReference>
<dbReference type="InterPro" id="IPR036249">
    <property type="entry name" value="Thioredoxin-like_sf"/>
</dbReference>
<evidence type="ECO:0000256" key="3">
    <source>
        <dbReference type="ARBA" id="ARBA00025743"/>
    </source>
</evidence>
<comment type="catalytic activity">
    <reaction evidence="4">
        <text>RX + glutathione = an S-substituted glutathione + a halide anion + H(+)</text>
        <dbReference type="Rhea" id="RHEA:16437"/>
        <dbReference type="ChEBI" id="CHEBI:15378"/>
        <dbReference type="ChEBI" id="CHEBI:16042"/>
        <dbReference type="ChEBI" id="CHEBI:17792"/>
        <dbReference type="ChEBI" id="CHEBI:57925"/>
        <dbReference type="ChEBI" id="CHEBI:90779"/>
        <dbReference type="EC" id="2.5.1.18"/>
    </reaction>
</comment>
<dbReference type="PANTHER" id="PTHR11260">
    <property type="entry name" value="GLUTATHIONE S-TRANSFERASE, GST, SUPERFAMILY, GST DOMAIN CONTAINING"/>
    <property type="match status" value="1"/>
</dbReference>
<dbReference type="PROSITE" id="PS50404">
    <property type="entry name" value="GST_NTER"/>
    <property type="match status" value="1"/>
</dbReference>
<dbReference type="SFLD" id="SFLDG00358">
    <property type="entry name" value="Main_(cytGST)"/>
    <property type="match status" value="1"/>
</dbReference>
<keyword evidence="2 8" id="KW-0808">Transferase</keyword>
<sequence length="231" mass="25561">MAGEEGEGLKVLGLQVSPFVLRVCLALNMKGVSYEYVEEDVSNKSELLLKSNPVHKKVPVLIHNGKPICESPVIMQYVDELFAGRPILPTDPYERATARFWAAYADDKLFPAWYGMVKAQAEEERAEKAKETLAAIEHMEVAFAKCSGGNAFFGGDSIGYVDIVLGSFLFWFEAVRRVFDLEIINASKTPLLAAWAERFVGTVEAKEVLPLPTADMAVQYINKLHAPLPPP</sequence>
<dbReference type="GO" id="GO:0004364">
    <property type="term" value="F:glutathione transferase activity"/>
    <property type="evidence" value="ECO:0007669"/>
    <property type="project" value="UniProtKB-EC"/>
</dbReference>
<feature type="domain" description="GST N-terminal" evidence="5">
    <location>
        <begin position="7"/>
        <end position="86"/>
    </location>
</feature>
<proteinExistence type="evidence at transcript level"/>
<dbReference type="EMBL" id="NCVQ01000001">
    <property type="protein sequence ID" value="PWZ54633.1"/>
    <property type="molecule type" value="Genomic_DNA"/>
</dbReference>
<protein>
    <recommendedName>
        <fullName evidence="1">glutathione transferase</fullName>
        <ecNumber evidence="1">2.5.1.18</ecNumber>
    </recommendedName>
</protein>
<dbReference type="InterPro" id="IPR004046">
    <property type="entry name" value="GST_C"/>
</dbReference>
<evidence type="ECO:0000256" key="2">
    <source>
        <dbReference type="ARBA" id="ARBA00022679"/>
    </source>
</evidence>
<gene>
    <name evidence="8" type="ORF">Zm00014a_032470</name>
</gene>
<dbReference type="Gene3D" id="1.20.1050.10">
    <property type="match status" value="1"/>
</dbReference>
<dbReference type="InterPro" id="IPR040079">
    <property type="entry name" value="Glutathione_S-Trfase"/>
</dbReference>
<evidence type="ECO:0000256" key="1">
    <source>
        <dbReference type="ARBA" id="ARBA00012452"/>
    </source>
</evidence>
<dbReference type="Proteomes" id="UP000251960">
    <property type="component" value="Chromosome 1"/>
</dbReference>
<evidence type="ECO:0000259" key="6">
    <source>
        <dbReference type="PROSITE" id="PS50405"/>
    </source>
</evidence>
<feature type="domain" description="GST C-terminal" evidence="6">
    <location>
        <begin position="91"/>
        <end position="231"/>
    </location>
</feature>
<dbReference type="InterPro" id="IPR045073">
    <property type="entry name" value="Omega/Tau-like"/>
</dbReference>
<dbReference type="GO" id="GO:0006749">
    <property type="term" value="P:glutathione metabolic process"/>
    <property type="evidence" value="ECO:0007669"/>
    <property type="project" value="InterPro"/>
</dbReference>
<dbReference type="EMBL" id="EU955602">
    <property type="protein sequence ID" value="ACG27720.1"/>
    <property type="molecule type" value="mRNA"/>
</dbReference>
<dbReference type="InterPro" id="IPR010987">
    <property type="entry name" value="Glutathione-S-Trfase_C-like"/>
</dbReference>
<dbReference type="ExpressionAtlas" id="A0A317Y824">
    <property type="expression patterns" value="baseline and differential"/>
</dbReference>
<accession>B6SS87</accession>
<evidence type="ECO:0000259" key="5">
    <source>
        <dbReference type="PROSITE" id="PS50404"/>
    </source>
</evidence>
<dbReference type="InterPro" id="IPR045074">
    <property type="entry name" value="GST_C_Tau"/>
</dbReference>
<dbReference type="EC" id="2.5.1.18" evidence="1"/>
<evidence type="ECO:0000256" key="4">
    <source>
        <dbReference type="ARBA" id="ARBA00047960"/>
    </source>
</evidence>
<dbReference type="InterPro" id="IPR004045">
    <property type="entry name" value="Glutathione_S-Trfase_N"/>
</dbReference>
<dbReference type="FunFam" id="3.40.30.10:FF:000044">
    <property type="entry name" value="Glutathione S-transferase GSTU6"/>
    <property type="match status" value="1"/>
</dbReference>
<dbReference type="CDD" id="cd03058">
    <property type="entry name" value="GST_N_Tau"/>
    <property type="match status" value="1"/>
</dbReference>
<dbReference type="SFLD" id="SFLDS00019">
    <property type="entry name" value="Glutathione_Transferase_(cytos"/>
    <property type="match status" value="1"/>
</dbReference>
<comment type="similarity">
    <text evidence="3">Belongs to the GST superfamily. Tau family.</text>
</comment>
<dbReference type="PANTHER" id="PTHR11260:SF668">
    <property type="entry name" value="GLUTATHIONE S-TRANSFERASE"/>
    <property type="match status" value="1"/>
</dbReference>
<evidence type="ECO:0000313" key="8">
    <source>
        <dbReference type="EMBL" id="PWZ54633.1"/>
    </source>
</evidence>
<dbReference type="SFLD" id="SFLDG01152">
    <property type="entry name" value="Main.3:_Omega-_and_Tau-like"/>
    <property type="match status" value="1"/>
</dbReference>
<dbReference type="Pfam" id="PF00043">
    <property type="entry name" value="GST_C"/>
    <property type="match status" value="1"/>
</dbReference>
<dbReference type="SUPFAM" id="SSF47616">
    <property type="entry name" value="GST C-terminal domain-like"/>
    <property type="match status" value="1"/>
</dbReference>
<evidence type="ECO:0000313" key="7">
    <source>
        <dbReference type="EMBL" id="ACG27720.1"/>
    </source>
</evidence>
<dbReference type="PROSITE" id="PS50405">
    <property type="entry name" value="GST_CTER"/>
    <property type="match status" value="1"/>
</dbReference>
<organism evidence="8">
    <name type="scientific">Zea mays</name>
    <name type="common">Maize</name>
    <dbReference type="NCBI Taxonomy" id="4577"/>
    <lineage>
        <taxon>Eukaryota</taxon>
        <taxon>Viridiplantae</taxon>
        <taxon>Streptophyta</taxon>
        <taxon>Embryophyta</taxon>
        <taxon>Tracheophyta</taxon>
        <taxon>Spermatophyta</taxon>
        <taxon>Magnoliopsida</taxon>
        <taxon>Liliopsida</taxon>
        <taxon>Poales</taxon>
        <taxon>Poaceae</taxon>
        <taxon>PACMAD clade</taxon>
        <taxon>Panicoideae</taxon>
        <taxon>Andropogonodae</taxon>
        <taxon>Andropogoneae</taxon>
        <taxon>Tripsacinae</taxon>
        <taxon>Zea</taxon>
    </lineage>
</organism>
<dbReference type="InterPro" id="IPR036282">
    <property type="entry name" value="Glutathione-S-Trfase_C_sf"/>
</dbReference>
<dbReference type="AlphaFoldDB" id="A0A317Y824"/>